<accession>A0A428U2A3</accession>
<dbReference type="Gene3D" id="4.10.240.10">
    <property type="entry name" value="Zn(2)-C6 fungal-type DNA-binding domain"/>
    <property type="match status" value="1"/>
</dbReference>
<organism evidence="5 6">
    <name type="scientific">Fusarium oligoseptatum</name>
    <dbReference type="NCBI Taxonomy" id="2604345"/>
    <lineage>
        <taxon>Eukaryota</taxon>
        <taxon>Fungi</taxon>
        <taxon>Dikarya</taxon>
        <taxon>Ascomycota</taxon>
        <taxon>Pezizomycotina</taxon>
        <taxon>Sordariomycetes</taxon>
        <taxon>Hypocreomycetidae</taxon>
        <taxon>Hypocreales</taxon>
        <taxon>Nectriaceae</taxon>
        <taxon>Fusarium</taxon>
        <taxon>Fusarium solani species complex</taxon>
    </lineage>
</organism>
<feature type="compositionally biased region" description="Polar residues" evidence="3">
    <location>
        <begin position="123"/>
        <end position="135"/>
    </location>
</feature>
<dbReference type="CDD" id="cd12148">
    <property type="entry name" value="fungal_TF_MHR"/>
    <property type="match status" value="1"/>
</dbReference>
<evidence type="ECO:0000259" key="4">
    <source>
        <dbReference type="PROSITE" id="PS50048"/>
    </source>
</evidence>
<sequence length="723" mass="80416">MIPTAVYSRLQPPPVFAGVKSVYYRQKSGAKFHSASSSPAKPRILPLTAKDEFGIRQYRACVRCRSRKTRCDLGTVGEPGKPPCAKCLREGAECILAGSRRGGDFSHLRRSRQQAKRRPETALSVSSSDHVSPRQTKAGDDSVHDKLQNPSDALMMLCHAAGEQGDDDASDENQHTPNGLIDGLSNGPGATPSAYSMQTPRVVSHLQPDAGPPNEVTIDDYPLVKDRSIDPVLLVRLIRHYADNYHHFFPIVPLDVLRPEYILDTIRDESFLLTAILVVASKDRPDLTDMHKAIWDHMRGLILNVVLGMASVRKVGTVEGLLLMGEWTLHNQSEVDDGDEASAWSIVGLAVRLAYLLRLEDRGFKGNDADLDSVHRERLAWTFTYLSDRQISIRMGQAFWCRGPALSARFMAQDFPALQPRRARDEDFASLIQAQVELTTLFGNAHDILFASRSRTAELMTRGDYTKYVDDTTKAMHAWQLAWTSLGVSPHLKSCLNLMQEYLRLYVNAFAFQAVIYRASVTDTNSDPANGSRPSIIFPDSAMASPDARHIYEAADAAEALIRIVTDDIDPIKHLRYMPARFYLYEIHSSVFLYKAHACGAISSGKHIHTASLMERFITVLKTAAVDENHIAARYARLLDRLWFRRAHRLASVDDSQSSNSELRNPGVVVDTLSTLADLNGGQMPLFDDLGLQPFDCTDTMDGLFAMPSVVSWDPSSFLNTMA</sequence>
<dbReference type="PANTHER" id="PTHR31644:SF1">
    <property type="entry name" value="ZN(II)2CYS6 TRANSCRIPTION FACTOR (EUROFUNG)"/>
    <property type="match status" value="1"/>
</dbReference>
<evidence type="ECO:0000256" key="1">
    <source>
        <dbReference type="ARBA" id="ARBA00022723"/>
    </source>
</evidence>
<dbReference type="GO" id="GO:0003677">
    <property type="term" value="F:DNA binding"/>
    <property type="evidence" value="ECO:0007669"/>
    <property type="project" value="InterPro"/>
</dbReference>
<dbReference type="AlphaFoldDB" id="A0A428U2A3"/>
<gene>
    <name evidence="5" type="ORF">CEP52_004705</name>
</gene>
<dbReference type="SUPFAM" id="SSF57701">
    <property type="entry name" value="Zn2/Cys6 DNA-binding domain"/>
    <property type="match status" value="1"/>
</dbReference>
<name>A0A428U2A3_9HYPO</name>
<evidence type="ECO:0000313" key="6">
    <source>
        <dbReference type="Proteomes" id="UP000287144"/>
    </source>
</evidence>
<proteinExistence type="predicted"/>
<dbReference type="InterPro" id="IPR001138">
    <property type="entry name" value="Zn2Cys6_DnaBD"/>
</dbReference>
<dbReference type="GO" id="GO:0006351">
    <property type="term" value="P:DNA-templated transcription"/>
    <property type="evidence" value="ECO:0007669"/>
    <property type="project" value="InterPro"/>
</dbReference>
<comment type="caution">
    <text evidence="5">The sequence shown here is derived from an EMBL/GenBank/DDBJ whole genome shotgun (WGS) entry which is preliminary data.</text>
</comment>
<evidence type="ECO:0000256" key="2">
    <source>
        <dbReference type="ARBA" id="ARBA00023242"/>
    </source>
</evidence>
<protein>
    <recommendedName>
        <fullName evidence="4">Zn(2)-C6 fungal-type domain-containing protein</fullName>
    </recommendedName>
</protein>
<dbReference type="InterPro" id="IPR007219">
    <property type="entry name" value="XnlR_reg_dom"/>
</dbReference>
<feature type="compositionally biased region" description="Basic and acidic residues" evidence="3">
    <location>
        <begin position="137"/>
        <end position="147"/>
    </location>
</feature>
<dbReference type="GO" id="GO:0005634">
    <property type="term" value="C:nucleus"/>
    <property type="evidence" value="ECO:0007669"/>
    <property type="project" value="TreeGrafter"/>
</dbReference>
<dbReference type="Pfam" id="PF00172">
    <property type="entry name" value="Zn_clus"/>
    <property type="match status" value="1"/>
</dbReference>
<dbReference type="SMART" id="SM00066">
    <property type="entry name" value="GAL4"/>
    <property type="match status" value="1"/>
</dbReference>
<evidence type="ECO:0000256" key="3">
    <source>
        <dbReference type="SAM" id="MobiDB-lite"/>
    </source>
</evidence>
<dbReference type="EMBL" id="NKCK01000034">
    <property type="protein sequence ID" value="RSM08433.1"/>
    <property type="molecule type" value="Genomic_DNA"/>
</dbReference>
<evidence type="ECO:0000313" key="5">
    <source>
        <dbReference type="EMBL" id="RSM08433.1"/>
    </source>
</evidence>
<feature type="domain" description="Zn(2)-C6 fungal-type" evidence="4">
    <location>
        <begin position="60"/>
        <end position="96"/>
    </location>
</feature>
<dbReference type="InterPro" id="IPR036864">
    <property type="entry name" value="Zn2-C6_fun-type_DNA-bd_sf"/>
</dbReference>
<dbReference type="PANTHER" id="PTHR31644">
    <property type="entry name" value="TRANSCRIPTIONAL ACTIVATOR ARO80-RELATED"/>
    <property type="match status" value="1"/>
</dbReference>
<dbReference type="GO" id="GO:0000981">
    <property type="term" value="F:DNA-binding transcription factor activity, RNA polymerase II-specific"/>
    <property type="evidence" value="ECO:0007669"/>
    <property type="project" value="InterPro"/>
</dbReference>
<keyword evidence="2" id="KW-0539">Nucleus</keyword>
<keyword evidence="1" id="KW-0479">Metal-binding</keyword>
<feature type="region of interest" description="Disordered" evidence="3">
    <location>
        <begin position="163"/>
        <end position="195"/>
    </location>
</feature>
<dbReference type="Proteomes" id="UP000287144">
    <property type="component" value="Unassembled WGS sequence"/>
</dbReference>
<feature type="region of interest" description="Disordered" evidence="3">
    <location>
        <begin position="103"/>
        <end position="147"/>
    </location>
</feature>
<dbReference type="STRING" id="1325735.A0A428U2A3"/>
<dbReference type="PROSITE" id="PS50048">
    <property type="entry name" value="ZN2_CY6_FUNGAL_2"/>
    <property type="match status" value="1"/>
</dbReference>
<dbReference type="CDD" id="cd00067">
    <property type="entry name" value="GAL4"/>
    <property type="match status" value="1"/>
</dbReference>
<keyword evidence="6" id="KW-1185">Reference proteome</keyword>
<dbReference type="GO" id="GO:0008270">
    <property type="term" value="F:zinc ion binding"/>
    <property type="evidence" value="ECO:0007669"/>
    <property type="project" value="InterPro"/>
</dbReference>
<reference evidence="5 6" key="1">
    <citation type="submission" date="2017-06" db="EMBL/GenBank/DDBJ databases">
        <title>Comparative genomic analysis of Ambrosia Fusariam Clade fungi.</title>
        <authorList>
            <person name="Stajich J.E."/>
            <person name="Carrillo J."/>
            <person name="Kijimoto T."/>
            <person name="Eskalen A."/>
            <person name="O'Donnell K."/>
            <person name="Kasson M."/>
        </authorList>
    </citation>
    <scope>NUCLEOTIDE SEQUENCE [LARGE SCALE GENOMIC DNA]</scope>
    <source>
        <strain evidence="5 6">NRRL62579</strain>
    </source>
</reference>
<dbReference type="SMART" id="SM00906">
    <property type="entry name" value="Fungal_trans"/>
    <property type="match status" value="1"/>
</dbReference>
<dbReference type="PROSITE" id="PS00463">
    <property type="entry name" value="ZN2_CY6_FUNGAL_1"/>
    <property type="match status" value="1"/>
</dbReference>
<dbReference type="InterPro" id="IPR052780">
    <property type="entry name" value="AAA_Catabolism_Regulators"/>
</dbReference>